<dbReference type="Pfam" id="PF00933">
    <property type="entry name" value="Glyco_hydro_3"/>
    <property type="match status" value="1"/>
</dbReference>
<evidence type="ECO:0000256" key="1">
    <source>
        <dbReference type="ARBA" id="ARBA00001231"/>
    </source>
</evidence>
<dbReference type="InterPro" id="IPR017853">
    <property type="entry name" value="GH"/>
</dbReference>
<dbReference type="Proteomes" id="UP000295484">
    <property type="component" value="Unassembled WGS sequence"/>
</dbReference>
<keyword evidence="4" id="KW-0378">Hydrolase</keyword>
<evidence type="ECO:0000313" key="7">
    <source>
        <dbReference type="EMBL" id="TDX33925.1"/>
    </source>
</evidence>
<organism evidence="7 8">
    <name type="scientific">Rhodovulum visakhapatnamense</name>
    <dbReference type="NCBI Taxonomy" id="364297"/>
    <lineage>
        <taxon>Bacteria</taxon>
        <taxon>Pseudomonadati</taxon>
        <taxon>Pseudomonadota</taxon>
        <taxon>Alphaproteobacteria</taxon>
        <taxon>Rhodobacterales</taxon>
        <taxon>Paracoccaceae</taxon>
        <taxon>Rhodovulum</taxon>
    </lineage>
</organism>
<accession>A0A4R8G287</accession>
<evidence type="ECO:0000256" key="5">
    <source>
        <dbReference type="ARBA" id="ARBA00023295"/>
    </source>
</evidence>
<proteinExistence type="inferred from homology"/>
<feature type="domain" description="Glycoside hydrolase family 3 N-terminal" evidence="6">
    <location>
        <begin position="39"/>
        <end position="315"/>
    </location>
</feature>
<evidence type="ECO:0000256" key="2">
    <source>
        <dbReference type="ARBA" id="ARBA00005336"/>
    </source>
</evidence>
<dbReference type="GO" id="GO:0005975">
    <property type="term" value="P:carbohydrate metabolic process"/>
    <property type="evidence" value="ECO:0007669"/>
    <property type="project" value="InterPro"/>
</dbReference>
<protein>
    <recommendedName>
        <fullName evidence="3">beta-N-acetylhexosaminidase</fullName>
        <ecNumber evidence="3">3.2.1.52</ecNumber>
    </recommendedName>
</protein>
<dbReference type="EC" id="3.2.1.52" evidence="3"/>
<dbReference type="GO" id="GO:0004563">
    <property type="term" value="F:beta-N-acetylhexosaminidase activity"/>
    <property type="evidence" value="ECO:0007669"/>
    <property type="project" value="UniProtKB-EC"/>
</dbReference>
<evidence type="ECO:0000256" key="4">
    <source>
        <dbReference type="ARBA" id="ARBA00022801"/>
    </source>
</evidence>
<name>A0A4R8G287_9RHOB</name>
<evidence type="ECO:0000313" key="8">
    <source>
        <dbReference type="Proteomes" id="UP000295484"/>
    </source>
</evidence>
<gene>
    <name evidence="7" type="ORF">EV657_101355</name>
</gene>
<comment type="similarity">
    <text evidence="2">Belongs to the glycosyl hydrolase 3 family.</text>
</comment>
<keyword evidence="5" id="KW-0326">Glycosidase</keyword>
<dbReference type="InterPro" id="IPR036962">
    <property type="entry name" value="Glyco_hydro_3_N_sf"/>
</dbReference>
<comment type="catalytic activity">
    <reaction evidence="1">
        <text>Hydrolysis of terminal non-reducing N-acetyl-D-hexosamine residues in N-acetyl-beta-D-hexosaminides.</text>
        <dbReference type="EC" id="3.2.1.52"/>
    </reaction>
</comment>
<dbReference type="AlphaFoldDB" id="A0A4R8G287"/>
<sequence length="345" mass="36624">MHPGGGPVNHGVGAFIAGCSGPSLTPTERAFFARTRPFGFILFARNIDEPEQVRSLTRDLRQAVGRKAPILIDQEGGRVQRLRPPHWRPWAPALDQIAVAGPAHAARSMYLRARLIAFELSMLGIDVDCAPVADIARPETHDILKNRCYGTEPKSVIACAKATAEGLLEGGVLPVIKHIPGHGRATADSHLHLPRVKANWTALEVTDFAVFQALAGMPMAMTAHVVYDAIDPDLPATISPRAIAMIRRGIGFGGFLMSDDVSMKALSGTIAERSRASIQAGCDAVLHCNGDLAEMEEVAEASGTLTGAAADRAARALARRRPPQPIDVTAVAGELYGILGKAAHG</sequence>
<dbReference type="InterPro" id="IPR050226">
    <property type="entry name" value="NagZ_Beta-hexosaminidase"/>
</dbReference>
<dbReference type="EMBL" id="SOEB01000001">
    <property type="protein sequence ID" value="TDX33925.1"/>
    <property type="molecule type" value="Genomic_DNA"/>
</dbReference>
<dbReference type="GO" id="GO:0009254">
    <property type="term" value="P:peptidoglycan turnover"/>
    <property type="evidence" value="ECO:0007669"/>
    <property type="project" value="TreeGrafter"/>
</dbReference>
<dbReference type="PANTHER" id="PTHR30480:SF13">
    <property type="entry name" value="BETA-HEXOSAMINIDASE"/>
    <property type="match status" value="1"/>
</dbReference>
<dbReference type="InterPro" id="IPR001764">
    <property type="entry name" value="Glyco_hydro_3_N"/>
</dbReference>
<dbReference type="SUPFAM" id="SSF51445">
    <property type="entry name" value="(Trans)glycosidases"/>
    <property type="match status" value="1"/>
</dbReference>
<dbReference type="PANTHER" id="PTHR30480">
    <property type="entry name" value="BETA-HEXOSAMINIDASE-RELATED"/>
    <property type="match status" value="1"/>
</dbReference>
<evidence type="ECO:0000259" key="6">
    <source>
        <dbReference type="Pfam" id="PF00933"/>
    </source>
</evidence>
<reference evidence="7 8" key="1">
    <citation type="submission" date="2019-03" db="EMBL/GenBank/DDBJ databases">
        <title>Genomic Encyclopedia of Type Strains, Phase IV (KMG-IV): sequencing the most valuable type-strain genomes for metagenomic binning, comparative biology and taxonomic classification.</title>
        <authorList>
            <person name="Goeker M."/>
        </authorList>
    </citation>
    <scope>NUCLEOTIDE SEQUENCE [LARGE SCALE GENOMIC DNA]</scope>
    <source>
        <strain evidence="7 8">JA181</strain>
    </source>
</reference>
<dbReference type="NCBIfam" id="NF003740">
    <property type="entry name" value="PRK05337.1"/>
    <property type="match status" value="1"/>
</dbReference>
<dbReference type="Gene3D" id="3.20.20.300">
    <property type="entry name" value="Glycoside hydrolase, family 3, N-terminal domain"/>
    <property type="match status" value="1"/>
</dbReference>
<evidence type="ECO:0000256" key="3">
    <source>
        <dbReference type="ARBA" id="ARBA00012663"/>
    </source>
</evidence>
<comment type="caution">
    <text evidence="7">The sequence shown here is derived from an EMBL/GenBank/DDBJ whole genome shotgun (WGS) entry which is preliminary data.</text>
</comment>